<reference evidence="1 2" key="1">
    <citation type="submission" date="2020-08" db="EMBL/GenBank/DDBJ databases">
        <title>Genomic Encyclopedia of Type Strains, Phase IV (KMG-IV): sequencing the most valuable type-strain genomes for metagenomic binning, comparative biology and taxonomic classification.</title>
        <authorList>
            <person name="Goeker M."/>
        </authorList>
    </citation>
    <scope>NUCLEOTIDE SEQUENCE [LARGE SCALE GENOMIC DNA]</scope>
    <source>
        <strain evidence="1 2">DSM 45615</strain>
    </source>
</reference>
<evidence type="ECO:0000313" key="1">
    <source>
        <dbReference type="EMBL" id="MBB5133878.1"/>
    </source>
</evidence>
<accession>A0A840P2G9</accession>
<gene>
    <name evidence="1" type="ORF">HNP84_003604</name>
</gene>
<sequence length="149" mass="15948">MARLRGYAISVSVVMALVLSGCGDDEPDLPTAAEAEVTLKNHINRALEIISADDVKITNPGGRDIPCGDGRYKRTYAATARDRITSGDPNTLVLMLNGALDGLAEYEAVTTDLTRMDLANKRLHTKIILSSPGRHEISVQGETECLPAA</sequence>
<evidence type="ECO:0000313" key="2">
    <source>
        <dbReference type="Proteomes" id="UP000578449"/>
    </source>
</evidence>
<protein>
    <recommendedName>
        <fullName evidence="3">Lipoprotein</fullName>
    </recommendedName>
</protein>
<dbReference type="Proteomes" id="UP000578449">
    <property type="component" value="Unassembled WGS sequence"/>
</dbReference>
<evidence type="ECO:0008006" key="3">
    <source>
        <dbReference type="Google" id="ProtNLM"/>
    </source>
</evidence>
<dbReference type="AlphaFoldDB" id="A0A840P2G9"/>
<dbReference type="EMBL" id="JACHGN010000007">
    <property type="protein sequence ID" value="MBB5133878.1"/>
    <property type="molecule type" value="Genomic_DNA"/>
</dbReference>
<name>A0A840P2G9_9ACTN</name>
<keyword evidence="2" id="KW-1185">Reference proteome</keyword>
<comment type="caution">
    <text evidence="1">The sequence shown here is derived from an EMBL/GenBank/DDBJ whole genome shotgun (WGS) entry which is preliminary data.</text>
</comment>
<dbReference type="PROSITE" id="PS51257">
    <property type="entry name" value="PROKAR_LIPOPROTEIN"/>
    <property type="match status" value="1"/>
</dbReference>
<organism evidence="1 2">
    <name type="scientific">Thermocatellispora tengchongensis</name>
    <dbReference type="NCBI Taxonomy" id="1073253"/>
    <lineage>
        <taxon>Bacteria</taxon>
        <taxon>Bacillati</taxon>
        <taxon>Actinomycetota</taxon>
        <taxon>Actinomycetes</taxon>
        <taxon>Streptosporangiales</taxon>
        <taxon>Streptosporangiaceae</taxon>
        <taxon>Thermocatellispora</taxon>
    </lineage>
</organism>
<dbReference type="RefSeq" id="WP_185050828.1">
    <property type="nucleotide sequence ID" value="NZ_BAABIX010000058.1"/>
</dbReference>
<proteinExistence type="predicted"/>